<sequence length="1147" mass="130078">MSSSKDFGIFMGQSLPAQWEHQSSRAELQSTEQEVRHASEVFKDLLRENQRHHTPPCSPGGVFDHGTPPSHPPSVKDTASYEADDTVYPPRDPHGDGLHRGDRTIYGKICNLLEPQEMDPFFENPISPERSEPPTNDLLSLEDCYTPSDALLYSLGSYSRMYRTFRDFSNKVDISVGTQSTRARPSYRDAMSRPKTNSGQESNNSLFHTIRLSLPRLLAEYLRSCWPTSPDPGSTDIGPHDIVPSESALQNVFSEENLTYIHEQGYEPEDLVSWAWIVTADSTDRAVRRLMALSAESRFGSSESRMIPTFLFLFALRRSNWSARAVRMMIIHGRDRLESYSVAQGQPLDAAYEFSKTRAQDLQPPGISHRFMSKSNVVMMVIRLLRHARRAWPEAVVFIAMMFTKYEEQSYDTPLERRKIAELTYDYNTILSLLAIPASIYPFLSVSAQQQAQFTIIRRMNEFDPPLVVDREGYRAVIRLQLAHKKTLQERDWASLKATSWPPWKQDKLGLDAEKDIQYGQSGASQAIRQLQEAGYALGEWESSAEILAGWDTDGTPTIQRRAWNPRPTDSRNGGVEESTPSHAPKALEWKARIQATRTIDEAWACFLAFKDTMSRDGIPSKHPQVYEAMAERIVFDQKRSVATEQGRLQEAEPQPGDITPLPGDGKEVFERPGPQEAIYVRSSAPNMDEFFDMMLQDNVVPSQRCLAFILSHATTFPNGVHYLLHSHLPEELVRTLLIGDPTPIAHPIIHRDTMSNFLFGGFIHFLTRFPRRIRNEDLIEFNFPERGAPGTGHQRVNAMVQACKVVVAYKPYYRPPWNSLLLALVEKGVSLETVAGNVNRELQELLAWQTMQKLVDEMQRIGLGLDFSGFRYVCIGYENAFVAKEELATATCFPSVRDHIRERLGCSVRGIIHDGVSYIKDLFTTIVYGAPARHRIAWLESPFPEADALLPRLLETPSPAHIHPLIRIFGLRGDHRPIVEFVEWMGKFAPELQTRADELMNGKRMLRQCLTAAVVFLEQRWLPPEERMKYGERYNDRSAEESGDDAGRTIACESIDLAKISSLAMRFRRVIDENPDWGGWPSEDEIDMYMEHTRSPRVIASSRPTQGLDADGDFWATPAEQSGRYGVRDGVDQKNGTGTKNGSRSM</sequence>
<gene>
    <name evidence="2" type="ORF">HETSPECPRED_008304</name>
</gene>
<feature type="compositionally biased region" description="Polar residues" evidence="1">
    <location>
        <begin position="1135"/>
        <end position="1147"/>
    </location>
</feature>
<dbReference type="Proteomes" id="UP000664521">
    <property type="component" value="Unassembled WGS sequence"/>
</dbReference>
<feature type="region of interest" description="Disordered" evidence="1">
    <location>
        <begin position="18"/>
        <end position="37"/>
    </location>
</feature>
<accession>A0A8H3G095</accession>
<feature type="region of interest" description="Disordered" evidence="1">
    <location>
        <begin position="44"/>
        <end position="79"/>
    </location>
</feature>
<comment type="caution">
    <text evidence="2">The sequence shown here is derived from an EMBL/GenBank/DDBJ whole genome shotgun (WGS) entry which is preliminary data.</text>
</comment>
<feature type="region of interest" description="Disordered" evidence="1">
    <location>
        <begin position="179"/>
        <end position="202"/>
    </location>
</feature>
<organism evidence="2 3">
    <name type="scientific">Heterodermia speciosa</name>
    <dbReference type="NCBI Taxonomy" id="116794"/>
    <lineage>
        <taxon>Eukaryota</taxon>
        <taxon>Fungi</taxon>
        <taxon>Dikarya</taxon>
        <taxon>Ascomycota</taxon>
        <taxon>Pezizomycotina</taxon>
        <taxon>Lecanoromycetes</taxon>
        <taxon>OSLEUM clade</taxon>
        <taxon>Lecanoromycetidae</taxon>
        <taxon>Caliciales</taxon>
        <taxon>Physciaceae</taxon>
        <taxon>Heterodermia</taxon>
    </lineage>
</organism>
<keyword evidence="3" id="KW-1185">Reference proteome</keyword>
<dbReference type="AlphaFoldDB" id="A0A8H3G095"/>
<evidence type="ECO:0000256" key="1">
    <source>
        <dbReference type="SAM" id="MobiDB-lite"/>
    </source>
</evidence>
<evidence type="ECO:0000313" key="2">
    <source>
        <dbReference type="EMBL" id="CAF9932222.1"/>
    </source>
</evidence>
<feature type="region of interest" description="Disordered" evidence="1">
    <location>
        <begin position="552"/>
        <end position="588"/>
    </location>
</feature>
<reference evidence="2" key="1">
    <citation type="submission" date="2021-03" db="EMBL/GenBank/DDBJ databases">
        <authorList>
            <person name="Tagirdzhanova G."/>
        </authorList>
    </citation>
    <scope>NUCLEOTIDE SEQUENCE</scope>
</reference>
<dbReference type="OrthoDB" id="410701at2759"/>
<feature type="region of interest" description="Disordered" evidence="1">
    <location>
        <begin position="644"/>
        <end position="666"/>
    </location>
</feature>
<protein>
    <submittedName>
        <fullName evidence="2">Uncharacterized protein</fullName>
    </submittedName>
</protein>
<proteinExistence type="predicted"/>
<name>A0A8H3G095_9LECA</name>
<evidence type="ECO:0000313" key="3">
    <source>
        <dbReference type="Proteomes" id="UP000664521"/>
    </source>
</evidence>
<dbReference type="EMBL" id="CAJPDS010000062">
    <property type="protein sequence ID" value="CAF9932222.1"/>
    <property type="molecule type" value="Genomic_DNA"/>
</dbReference>
<feature type="region of interest" description="Disordered" evidence="1">
    <location>
        <begin position="1102"/>
        <end position="1147"/>
    </location>
</feature>